<name>L0W8X0_9GAMM</name>
<dbReference type="InterPro" id="IPR047057">
    <property type="entry name" value="MerR_fam"/>
</dbReference>
<reference evidence="3 4" key="1">
    <citation type="journal article" date="2012" name="J. Bacteriol.">
        <title>Genome Sequence of the Alkane-Degrading Bacterium Alcanivorax hongdengensis Type Strain A-11-3.</title>
        <authorList>
            <person name="Lai Q."/>
            <person name="Shao Z."/>
        </authorList>
    </citation>
    <scope>NUCLEOTIDE SEQUENCE [LARGE SCALE GENOMIC DNA]</scope>
    <source>
        <strain evidence="3 4">A-11-3</strain>
    </source>
</reference>
<gene>
    <name evidence="3" type="ORF">A11A3_14962</name>
</gene>
<dbReference type="EMBL" id="AMRJ01000032">
    <property type="protein sequence ID" value="EKF73183.1"/>
    <property type="molecule type" value="Genomic_DNA"/>
</dbReference>
<dbReference type="Pfam" id="PF13411">
    <property type="entry name" value="MerR_1"/>
    <property type="match status" value="1"/>
</dbReference>
<dbReference type="InterPro" id="IPR000551">
    <property type="entry name" value="MerR-type_HTH_dom"/>
</dbReference>
<sequence length="135" mass="15342">MRIAELEARTGINRHTLRYYEKEGLLQEVVRRDNNYRDYPEKAVERVIMVGQLKALGFSLREIRDVLDALRTDSIDCEQGAVLMAEKKALVDSKVRELKKVSALLGREQQRLEASARAQCEKNASGHAKRSSNAV</sequence>
<protein>
    <submittedName>
        <fullName evidence="3">MerR family transcriptional regulator</fullName>
    </submittedName>
</protein>
<evidence type="ECO:0000313" key="4">
    <source>
        <dbReference type="Proteomes" id="UP000010164"/>
    </source>
</evidence>
<dbReference type="STRING" id="1177179.A11A3_14962"/>
<dbReference type="SUPFAM" id="SSF46955">
    <property type="entry name" value="Putative DNA-binding domain"/>
    <property type="match status" value="1"/>
</dbReference>
<evidence type="ECO:0000256" key="1">
    <source>
        <dbReference type="ARBA" id="ARBA00023125"/>
    </source>
</evidence>
<dbReference type="RefSeq" id="WP_008930162.1">
    <property type="nucleotide sequence ID" value="NZ_AMRJ01000032.1"/>
</dbReference>
<proteinExistence type="predicted"/>
<dbReference type="GO" id="GO:0003700">
    <property type="term" value="F:DNA-binding transcription factor activity"/>
    <property type="evidence" value="ECO:0007669"/>
    <property type="project" value="InterPro"/>
</dbReference>
<dbReference type="Proteomes" id="UP000010164">
    <property type="component" value="Unassembled WGS sequence"/>
</dbReference>
<dbReference type="PANTHER" id="PTHR30204:SF93">
    <property type="entry name" value="HTH MERR-TYPE DOMAIN-CONTAINING PROTEIN"/>
    <property type="match status" value="1"/>
</dbReference>
<comment type="caution">
    <text evidence="3">The sequence shown here is derived from an EMBL/GenBank/DDBJ whole genome shotgun (WGS) entry which is preliminary data.</text>
</comment>
<dbReference type="OrthoDB" id="9808480at2"/>
<feature type="domain" description="HTH merR-type" evidence="2">
    <location>
        <begin position="1"/>
        <end position="69"/>
    </location>
</feature>
<dbReference type="InterPro" id="IPR009061">
    <property type="entry name" value="DNA-bd_dom_put_sf"/>
</dbReference>
<dbReference type="PATRIC" id="fig|1177179.3.peg.2944"/>
<keyword evidence="1" id="KW-0238">DNA-binding</keyword>
<dbReference type="AlphaFoldDB" id="L0W8X0"/>
<dbReference type="PANTHER" id="PTHR30204">
    <property type="entry name" value="REDOX-CYCLING DRUG-SENSING TRANSCRIPTIONAL ACTIVATOR SOXR"/>
    <property type="match status" value="1"/>
</dbReference>
<dbReference type="eggNOG" id="COG0789">
    <property type="taxonomic scope" value="Bacteria"/>
</dbReference>
<evidence type="ECO:0000259" key="2">
    <source>
        <dbReference type="PROSITE" id="PS50937"/>
    </source>
</evidence>
<evidence type="ECO:0000313" key="3">
    <source>
        <dbReference type="EMBL" id="EKF73183.1"/>
    </source>
</evidence>
<dbReference type="GO" id="GO:0003677">
    <property type="term" value="F:DNA binding"/>
    <property type="evidence" value="ECO:0007669"/>
    <property type="project" value="UniProtKB-KW"/>
</dbReference>
<keyword evidence="4" id="KW-1185">Reference proteome</keyword>
<dbReference type="PRINTS" id="PR00040">
    <property type="entry name" value="HTHMERR"/>
</dbReference>
<dbReference type="Gene3D" id="1.10.1660.10">
    <property type="match status" value="1"/>
</dbReference>
<accession>L0W8X0</accession>
<dbReference type="PROSITE" id="PS50937">
    <property type="entry name" value="HTH_MERR_2"/>
    <property type="match status" value="1"/>
</dbReference>
<organism evidence="3 4">
    <name type="scientific">Alcanivorax hongdengensis A-11-3</name>
    <dbReference type="NCBI Taxonomy" id="1177179"/>
    <lineage>
        <taxon>Bacteria</taxon>
        <taxon>Pseudomonadati</taxon>
        <taxon>Pseudomonadota</taxon>
        <taxon>Gammaproteobacteria</taxon>
        <taxon>Oceanospirillales</taxon>
        <taxon>Alcanivoracaceae</taxon>
        <taxon>Alcanivorax</taxon>
    </lineage>
</organism>
<dbReference type="SMART" id="SM00422">
    <property type="entry name" value="HTH_MERR"/>
    <property type="match status" value="1"/>
</dbReference>